<proteinExistence type="predicted"/>
<dbReference type="InterPro" id="IPR043522">
    <property type="entry name" value="DDIAS"/>
</dbReference>
<gene>
    <name evidence="3" type="primary">LOC113064291</name>
</gene>
<dbReference type="RefSeq" id="XP_026090766.1">
    <property type="nucleotide sequence ID" value="XM_026234981.1"/>
</dbReference>
<dbReference type="SUPFAM" id="SSF50249">
    <property type="entry name" value="Nucleic acid-binding proteins"/>
    <property type="match status" value="1"/>
</dbReference>
<dbReference type="PANTHER" id="PTHR35537">
    <property type="entry name" value="DNA DAMAGE-INDUCIBLE APOPTOSIS SUPPRESSOR PROTEIN DDIAS"/>
    <property type="match status" value="1"/>
</dbReference>
<dbReference type="AlphaFoldDB" id="A0A6P6M4D9"/>
<dbReference type="KEGG" id="caua:113064291"/>
<reference evidence="3" key="1">
    <citation type="submission" date="2025-08" db="UniProtKB">
        <authorList>
            <consortium name="RefSeq"/>
        </authorList>
    </citation>
    <scope>IDENTIFICATION</scope>
    <source>
        <strain evidence="3">Wakin</strain>
        <tissue evidence="3">Muscle</tissue>
    </source>
</reference>
<dbReference type="InterPro" id="IPR013955">
    <property type="entry name" value="Rep_factor-A_C"/>
</dbReference>
<keyword evidence="2" id="KW-1185">Reference proteome</keyword>
<evidence type="ECO:0000313" key="2">
    <source>
        <dbReference type="Proteomes" id="UP000515129"/>
    </source>
</evidence>
<dbReference type="GeneID" id="113064291"/>
<dbReference type="InterPro" id="IPR012340">
    <property type="entry name" value="NA-bd_OB-fold"/>
</dbReference>
<protein>
    <submittedName>
        <fullName evidence="3">DNA damage-induced apoptosis suppressor protein-like</fullName>
    </submittedName>
</protein>
<dbReference type="GO" id="GO:0005634">
    <property type="term" value="C:nucleus"/>
    <property type="evidence" value="ECO:0007669"/>
    <property type="project" value="TreeGrafter"/>
</dbReference>
<evidence type="ECO:0000313" key="3">
    <source>
        <dbReference type="RefSeq" id="XP_026090766.1"/>
    </source>
</evidence>
<sequence length="701" mass="77981">MSNTRALVSCTVLSLQDSCFVYPCCKGCLSRLIQERKRAVCGRCGFTCDLQNVDYRYRLSFNVSRNQDIFGVTVFGGCLNPFFGITAGGLQRFIDLEKTEGTHTVQHLLVKAVEDCFIGKCVIFGLKVPHNVAKTSSLSGQLVACQIISPFESLMGCTVIGYFKNLLRANSHFANSICPSQQKDSQSTQRNELSSFDYTPPSCAKLDSQPSSEGFTLSNAWQSPGLCFPPEELSNDLLQQSRDCNHNILSPKTEETRTCKSTSQSNTSQLKHVNCIQDELKNESQNSHRKSFSSSCDMFESSAHFNSSTACDSINPLVTLPCGNNTDIITSECLVRAKTREECDAALCEKSLYSHSGQNTCFDFEDAPLSESLQHFVSFEPQISEILDTKECISGKSDQMIQVQNRCSQTENSVVTSISKTLQMPLSSEKWPSPMCNVNNISWKGNNENDCPENLETKLNNAEISKTVLCITNSSKKMIPFSPDIMCAFNRSRNDRLSFTNKKEIPFKSKKLTRSRPSEAFCSVNNEKGKYFMHCAQSEVHSVNCKVKQERIVFDDHEEKYNCSVDLFASGQSSMDMNLSDVTDVSEVNEARNVNTSKPGGSGALLFSPCLQSTPVSYYDNSCGQKTRRSQNRVGSLCSGKMKCKFKSKIIDQRLSVKRKNVDHLLVVESAGSFSGKSDMQDASCNLSINEWSKDLFENSF</sequence>
<dbReference type="GO" id="GO:0005737">
    <property type="term" value="C:cytoplasm"/>
    <property type="evidence" value="ECO:0007669"/>
    <property type="project" value="TreeGrafter"/>
</dbReference>
<evidence type="ECO:0000259" key="1">
    <source>
        <dbReference type="Pfam" id="PF08646"/>
    </source>
</evidence>
<feature type="domain" description="Replication factor A C-terminal" evidence="1">
    <location>
        <begin position="8"/>
        <end position="111"/>
    </location>
</feature>
<organism evidence="2 3">
    <name type="scientific">Carassius auratus</name>
    <name type="common">Goldfish</name>
    <dbReference type="NCBI Taxonomy" id="7957"/>
    <lineage>
        <taxon>Eukaryota</taxon>
        <taxon>Metazoa</taxon>
        <taxon>Chordata</taxon>
        <taxon>Craniata</taxon>
        <taxon>Vertebrata</taxon>
        <taxon>Euteleostomi</taxon>
        <taxon>Actinopterygii</taxon>
        <taxon>Neopterygii</taxon>
        <taxon>Teleostei</taxon>
        <taxon>Ostariophysi</taxon>
        <taxon>Cypriniformes</taxon>
        <taxon>Cyprinidae</taxon>
        <taxon>Cyprininae</taxon>
        <taxon>Carassius</taxon>
    </lineage>
</organism>
<dbReference type="GO" id="GO:1902230">
    <property type="term" value="P:negative regulation of intrinsic apoptotic signaling pathway in response to DNA damage"/>
    <property type="evidence" value="ECO:0007669"/>
    <property type="project" value="InterPro"/>
</dbReference>
<accession>A0A6P6M4D9</accession>
<dbReference type="Gene3D" id="2.40.50.140">
    <property type="entry name" value="Nucleic acid-binding proteins"/>
    <property type="match status" value="1"/>
</dbReference>
<dbReference type="Pfam" id="PF08646">
    <property type="entry name" value="Rep_fac-A_C"/>
    <property type="match status" value="1"/>
</dbReference>
<dbReference type="PANTHER" id="PTHR35537:SF1">
    <property type="entry name" value="DNA DAMAGE-INDUCED APOPTOSIS SUPPRESSOR PROTEIN"/>
    <property type="match status" value="1"/>
</dbReference>
<name>A0A6P6M4D9_CARAU</name>
<dbReference type="Proteomes" id="UP000515129">
    <property type="component" value="Chromosome 46"/>
</dbReference>
<dbReference type="OrthoDB" id="9948238at2759"/>